<dbReference type="Pfam" id="PF11760">
    <property type="entry name" value="CbiG_N"/>
    <property type="match status" value="1"/>
</dbReference>
<dbReference type="UniPathway" id="UPA00148"/>
<dbReference type="PANTHER" id="PTHR47036:SF1">
    <property type="entry name" value="COBALT-FACTOR III C(17)-METHYLTRANSFERASE-RELATED"/>
    <property type="match status" value="1"/>
</dbReference>
<keyword evidence="5" id="KW-0949">S-adenosyl-L-methionine</keyword>
<dbReference type="InterPro" id="IPR006363">
    <property type="entry name" value="Cbl_synth_CobJ/CibH_dom"/>
</dbReference>
<dbReference type="GO" id="GO:0032259">
    <property type="term" value="P:methylation"/>
    <property type="evidence" value="ECO:0007669"/>
    <property type="project" value="UniProtKB-KW"/>
</dbReference>
<dbReference type="InterPro" id="IPR021744">
    <property type="entry name" value="CbiG_N"/>
</dbReference>
<dbReference type="RefSeq" id="WP_125730650.1">
    <property type="nucleotide sequence ID" value="NZ_AP019314.1"/>
</dbReference>
<keyword evidence="2" id="KW-0169">Cobalamin biosynthesis</keyword>
<dbReference type="InterPro" id="IPR035996">
    <property type="entry name" value="4pyrrol_Methylase_sf"/>
</dbReference>
<dbReference type="CDD" id="cd11646">
    <property type="entry name" value="Precorrin_3B_C17_MT"/>
    <property type="match status" value="1"/>
</dbReference>
<evidence type="ECO:0000313" key="8">
    <source>
        <dbReference type="EMBL" id="BBH39127.1"/>
    </source>
</evidence>
<dbReference type="AlphaFoldDB" id="A0A3G9JTK4"/>
<dbReference type="SUPFAM" id="SSF159672">
    <property type="entry name" value="CbiG N-terminal domain-like"/>
    <property type="match status" value="1"/>
</dbReference>
<dbReference type="InterPro" id="IPR051810">
    <property type="entry name" value="Precorrin_MeTrfase"/>
</dbReference>
<dbReference type="PANTHER" id="PTHR47036">
    <property type="entry name" value="COBALT-FACTOR III C(17)-METHYLTRANSFERASE-RELATED"/>
    <property type="match status" value="1"/>
</dbReference>
<dbReference type="Gene3D" id="3.40.50.11220">
    <property type="match status" value="1"/>
</dbReference>
<evidence type="ECO:0000256" key="2">
    <source>
        <dbReference type="ARBA" id="ARBA00022573"/>
    </source>
</evidence>
<dbReference type="NCBIfam" id="TIGR01466">
    <property type="entry name" value="cobJ_cbiH"/>
    <property type="match status" value="1"/>
</dbReference>
<accession>A0A3G9JTK4</accession>
<evidence type="ECO:0000256" key="1">
    <source>
        <dbReference type="ARBA" id="ARBA00004953"/>
    </source>
</evidence>
<dbReference type="SUPFAM" id="SSF53790">
    <property type="entry name" value="Tetrapyrrole methylase"/>
    <property type="match status" value="1"/>
</dbReference>
<sequence length="481" mass="52569">MKPPAILILGETSIPVARQVQMALPEAVVYGLIKRTQSADFTYNNFGETVREFFQTGTPIIGICAAGILIRTLAPLLTNKWQEPPVLAIAEDGSAVVPLLGGLQGVNDLARQIASVLQISPAITTTGDIRFKTTLLSPPLGYQLVNPDDAKKFLADLLAGEKVKLIGEADWLKNSNLPISSAAKLSIEIIDKNNLNLAKPSTACLVYLYEESQQIKEKSSLSPGDFAQESQGKLAIVGTGPGALNWMSPEVREVLEKATDWVGYKTYLDLVESLRKPEIVRHESDNRVELDRAEMALDLAAKGRSVVLVSSGDPGIYAMAAAVFEVLEKKAKPAWDAIAIQVCPGISAMQAAAARVGALLGHDFCAISLSDILKSWQVISQRIELAARADLAIAFYNPVSQERTWQLEKAKEILLQWRSPQTPVVLARNLGRKGETVTVKFLEDMTIKDADMRTIILIGSSKTRLIEQGKTKQWVYTPRHY</sequence>
<reference evidence="8 9" key="1">
    <citation type="submission" date="2018-11" db="EMBL/GenBank/DDBJ databases">
        <title>Complete genome sequence of Microcystis aeruginosa NIES-102.</title>
        <authorList>
            <person name="Yamaguchi H."/>
            <person name="Suzuki S."/>
            <person name="Kawachi M."/>
        </authorList>
    </citation>
    <scope>NUCLEOTIDE SEQUENCE [LARGE SCALE GENOMIC DNA]</scope>
    <source>
        <strain evidence="8 9">NIES-102</strain>
    </source>
</reference>
<evidence type="ECO:0000259" key="6">
    <source>
        <dbReference type="Pfam" id="PF00590"/>
    </source>
</evidence>
<keyword evidence="4" id="KW-0808">Transferase</keyword>
<evidence type="ECO:0000259" key="7">
    <source>
        <dbReference type="Pfam" id="PF11760"/>
    </source>
</evidence>
<gene>
    <name evidence="8" type="primary">cobJ_2</name>
    <name evidence="8" type="ORF">myaer102_16530</name>
</gene>
<feature type="domain" description="Cobalamin synthesis G N-terminal" evidence="7">
    <location>
        <begin position="49"/>
        <end position="128"/>
    </location>
</feature>
<proteinExistence type="predicted"/>
<dbReference type="KEGG" id="mvz:myaer102_16530"/>
<dbReference type="Proteomes" id="UP000278152">
    <property type="component" value="Chromosome"/>
</dbReference>
<dbReference type="InterPro" id="IPR000878">
    <property type="entry name" value="4pyrrol_Mease"/>
</dbReference>
<protein>
    <submittedName>
        <fullName evidence="8">Precorrin methylase</fullName>
    </submittedName>
</protein>
<comment type="pathway">
    <text evidence="1">Cofactor biosynthesis; adenosylcobalamin biosynthesis.</text>
</comment>
<dbReference type="InterPro" id="IPR014776">
    <property type="entry name" value="4pyrrole_Mease_sub2"/>
</dbReference>
<dbReference type="Pfam" id="PF00590">
    <property type="entry name" value="TP_methylase"/>
    <property type="match status" value="1"/>
</dbReference>
<dbReference type="GO" id="GO:0008168">
    <property type="term" value="F:methyltransferase activity"/>
    <property type="evidence" value="ECO:0007669"/>
    <property type="project" value="UniProtKB-KW"/>
</dbReference>
<evidence type="ECO:0000256" key="5">
    <source>
        <dbReference type="ARBA" id="ARBA00022691"/>
    </source>
</evidence>
<keyword evidence="3 8" id="KW-0489">Methyltransferase</keyword>
<evidence type="ECO:0000313" key="9">
    <source>
        <dbReference type="Proteomes" id="UP000278152"/>
    </source>
</evidence>
<dbReference type="Gene3D" id="3.30.950.10">
    <property type="entry name" value="Methyltransferase, Cobalt-precorrin-4 Transmethylase, Domain 2"/>
    <property type="match status" value="1"/>
</dbReference>
<dbReference type="InterPro" id="IPR038029">
    <property type="entry name" value="GbiG_N_sf"/>
</dbReference>
<feature type="domain" description="Tetrapyrrole methylase" evidence="6">
    <location>
        <begin position="233"/>
        <end position="444"/>
    </location>
</feature>
<dbReference type="EMBL" id="AP019314">
    <property type="protein sequence ID" value="BBH39127.1"/>
    <property type="molecule type" value="Genomic_DNA"/>
</dbReference>
<evidence type="ECO:0000256" key="4">
    <source>
        <dbReference type="ARBA" id="ARBA00022679"/>
    </source>
</evidence>
<dbReference type="Gene3D" id="3.40.1010.10">
    <property type="entry name" value="Cobalt-precorrin-4 Transmethylase, Domain 1"/>
    <property type="match status" value="1"/>
</dbReference>
<dbReference type="GO" id="GO:0009236">
    <property type="term" value="P:cobalamin biosynthetic process"/>
    <property type="evidence" value="ECO:0007669"/>
    <property type="project" value="UniProtKB-UniPathway"/>
</dbReference>
<organism evidence="8 9">
    <name type="scientific">Microcystis viridis NIES-102</name>
    <dbReference type="NCBI Taxonomy" id="213615"/>
    <lineage>
        <taxon>Bacteria</taxon>
        <taxon>Bacillati</taxon>
        <taxon>Cyanobacteriota</taxon>
        <taxon>Cyanophyceae</taxon>
        <taxon>Oscillatoriophycideae</taxon>
        <taxon>Chroococcales</taxon>
        <taxon>Microcystaceae</taxon>
        <taxon>Microcystis</taxon>
    </lineage>
</organism>
<name>A0A3G9JTK4_MICVR</name>
<evidence type="ECO:0000256" key="3">
    <source>
        <dbReference type="ARBA" id="ARBA00022603"/>
    </source>
</evidence>
<dbReference type="InterPro" id="IPR014777">
    <property type="entry name" value="4pyrrole_Mease_sub1"/>
</dbReference>